<evidence type="ECO:0000256" key="2">
    <source>
        <dbReference type="ARBA" id="ARBA00022670"/>
    </source>
</evidence>
<keyword evidence="2 7" id="KW-0645">Protease</keyword>
<feature type="active site" description="Charge relay system" evidence="6 7">
    <location>
        <position position="142"/>
    </location>
</feature>
<keyword evidence="4 7" id="KW-0378">Hydrolase</keyword>
<dbReference type="InterPro" id="IPR022398">
    <property type="entry name" value="Peptidase_S8_His-AS"/>
</dbReference>
<dbReference type="Proteomes" id="UP000596660">
    <property type="component" value="Unplaced"/>
</dbReference>
<dbReference type="Pfam" id="PF00082">
    <property type="entry name" value="Peptidase_S8"/>
    <property type="match status" value="1"/>
</dbReference>
<dbReference type="InterPro" id="IPR037045">
    <property type="entry name" value="S8pro/Inhibitor_I9_sf"/>
</dbReference>
<evidence type="ECO:0000256" key="6">
    <source>
        <dbReference type="PIRSR" id="PIRSR615500-1"/>
    </source>
</evidence>
<evidence type="ECO:0000259" key="9">
    <source>
        <dbReference type="Pfam" id="PF00082"/>
    </source>
</evidence>
<evidence type="ECO:0000313" key="11">
    <source>
        <dbReference type="EnsemblPlants" id="AUR62013919-RA:cds"/>
    </source>
</evidence>
<dbReference type="Pfam" id="PF05922">
    <property type="entry name" value="Inhibitor_I9"/>
    <property type="match status" value="1"/>
</dbReference>
<evidence type="ECO:0000256" key="5">
    <source>
        <dbReference type="ARBA" id="ARBA00022825"/>
    </source>
</evidence>
<feature type="active site" description="Charge relay system" evidence="6 7">
    <location>
        <position position="455"/>
    </location>
</feature>
<dbReference type="Gene3D" id="3.40.50.200">
    <property type="entry name" value="Peptidase S8/S53 domain"/>
    <property type="match status" value="3"/>
</dbReference>
<evidence type="ECO:0000259" key="10">
    <source>
        <dbReference type="Pfam" id="PF05922"/>
    </source>
</evidence>
<feature type="domain" description="Peptidase S8/S53" evidence="9">
    <location>
        <begin position="261"/>
        <end position="488"/>
    </location>
</feature>
<dbReference type="PANTHER" id="PTHR10795">
    <property type="entry name" value="PROPROTEIN CONVERTASE SUBTILISIN/KEXIN"/>
    <property type="match status" value="1"/>
</dbReference>
<dbReference type="Gramene" id="AUR62013919-RA">
    <property type="protein sequence ID" value="AUR62013919-RA:cds"/>
    <property type="gene ID" value="AUR62013919"/>
</dbReference>
<feature type="domain" description="Inhibitor I9" evidence="10">
    <location>
        <begin position="34"/>
        <end position="102"/>
    </location>
</feature>
<keyword evidence="3 8" id="KW-0732">Signal</keyword>
<protein>
    <submittedName>
        <fullName evidence="11">Uncharacterized protein</fullName>
    </submittedName>
</protein>
<evidence type="ECO:0000256" key="8">
    <source>
        <dbReference type="SAM" id="SignalP"/>
    </source>
</evidence>
<dbReference type="InterPro" id="IPR045051">
    <property type="entry name" value="SBT"/>
</dbReference>
<feature type="signal peptide" evidence="8">
    <location>
        <begin position="1"/>
        <end position="23"/>
    </location>
</feature>
<dbReference type="InterPro" id="IPR000209">
    <property type="entry name" value="Peptidase_S8/S53_dom"/>
</dbReference>
<evidence type="ECO:0000256" key="7">
    <source>
        <dbReference type="PROSITE-ProRule" id="PRU01240"/>
    </source>
</evidence>
<dbReference type="InterPro" id="IPR036852">
    <property type="entry name" value="Peptidase_S8/S53_dom_sf"/>
</dbReference>
<dbReference type="InterPro" id="IPR010259">
    <property type="entry name" value="S8pro/Inhibitor_I9"/>
</dbReference>
<feature type="active site" description="Charge relay system" evidence="6 7">
    <location>
        <position position="203"/>
    </location>
</feature>
<reference evidence="11" key="2">
    <citation type="submission" date="2021-03" db="UniProtKB">
        <authorList>
            <consortium name="EnsemblPlants"/>
        </authorList>
    </citation>
    <scope>IDENTIFICATION</scope>
</reference>
<name>A0A803LIX2_CHEQI</name>
<keyword evidence="5 7" id="KW-0720">Serine protease</keyword>
<dbReference type="GO" id="GO:0004252">
    <property type="term" value="F:serine-type endopeptidase activity"/>
    <property type="evidence" value="ECO:0007669"/>
    <property type="project" value="UniProtKB-UniRule"/>
</dbReference>
<dbReference type="CDD" id="cd02120">
    <property type="entry name" value="PA_subtilisin_like"/>
    <property type="match status" value="1"/>
</dbReference>
<feature type="chain" id="PRO_5031007295" evidence="8">
    <location>
        <begin position="24"/>
        <end position="577"/>
    </location>
</feature>
<dbReference type="PROSITE" id="PS00137">
    <property type="entry name" value="SUBTILASE_HIS"/>
    <property type="match status" value="1"/>
</dbReference>
<dbReference type="SUPFAM" id="SSF52743">
    <property type="entry name" value="Subtilisin-like"/>
    <property type="match status" value="1"/>
</dbReference>
<dbReference type="Gene3D" id="3.50.30.30">
    <property type="match status" value="2"/>
</dbReference>
<organism evidence="11 12">
    <name type="scientific">Chenopodium quinoa</name>
    <name type="common">Quinoa</name>
    <dbReference type="NCBI Taxonomy" id="63459"/>
    <lineage>
        <taxon>Eukaryota</taxon>
        <taxon>Viridiplantae</taxon>
        <taxon>Streptophyta</taxon>
        <taxon>Embryophyta</taxon>
        <taxon>Tracheophyta</taxon>
        <taxon>Spermatophyta</taxon>
        <taxon>Magnoliopsida</taxon>
        <taxon>eudicotyledons</taxon>
        <taxon>Gunneridae</taxon>
        <taxon>Pentapetalae</taxon>
        <taxon>Caryophyllales</taxon>
        <taxon>Chenopodiaceae</taxon>
        <taxon>Chenopodioideae</taxon>
        <taxon>Atripliceae</taxon>
        <taxon>Chenopodium</taxon>
    </lineage>
</organism>
<dbReference type="CDD" id="cd04852">
    <property type="entry name" value="Peptidases_S8_3"/>
    <property type="match status" value="1"/>
</dbReference>
<evidence type="ECO:0000256" key="3">
    <source>
        <dbReference type="ARBA" id="ARBA00022729"/>
    </source>
</evidence>
<dbReference type="Gene3D" id="3.30.70.80">
    <property type="entry name" value="Peptidase S8 propeptide/proteinase inhibitor I9"/>
    <property type="match status" value="1"/>
</dbReference>
<sequence length="577" mass="62239">MKTSYSILFYYFVLFILSHNGTSEANSALSNDNVYIVYMGANKNSYDTLLSSLISRNKSSIIHTYKHGFSRFAAQLSESEALQLSKQPGVVSVFPDPLLQLHTTRSWDFLHYGTLPWTASQSDSTAVVSPTKGSDTIIGILDTGIWPESESFSDKGMGPIPRRWRGKCMEGKNFNSSNCNKKLIGARHYSKSIMDSPRDDFGHGTHVASTAAGAPVANASYYGLANGTARGGSPTSRIAMYRVFSNEEGCLGSAILAAFDNAIADVQKGITVVCSAGNGGPSPQSVVNVAPWIITVAATTIDRDFESDIVLGNNIRIKGGSINFSKLIKSPVYPLISGGSAKNKSASEYEARNCYPDSIDAEKIRGKIVLCQQADNSDYVATILPTKTVQRFKPAPTVAFFSSRGPSSTTLNILKPDIAAPGVNILAAWKANDTLDETTPEGREPSLFNVISGTSMACPHVIGIAANIKSQNPAWTPAAIRYAIMTTGPITVNRTVTTVDTDDDPVYTVTVKTPTELEVDVSPTELRFTAATKKLEYMVTFSTSDSSVKGDLFGAITWRSNKFIVRSPFVVSRSGRR</sequence>
<dbReference type="EnsemblPlants" id="AUR62013919-RA">
    <property type="protein sequence ID" value="AUR62013919-RA:cds"/>
    <property type="gene ID" value="AUR62013919"/>
</dbReference>
<dbReference type="PROSITE" id="PS51892">
    <property type="entry name" value="SUBTILASE"/>
    <property type="match status" value="1"/>
</dbReference>
<dbReference type="AlphaFoldDB" id="A0A803LIX2"/>
<dbReference type="PRINTS" id="PR00723">
    <property type="entry name" value="SUBTILISIN"/>
</dbReference>
<comment type="similarity">
    <text evidence="1 7">Belongs to the peptidase S8 family.</text>
</comment>
<dbReference type="InterPro" id="IPR034197">
    <property type="entry name" value="Peptidases_S8_3"/>
</dbReference>
<reference evidence="11" key="1">
    <citation type="journal article" date="2017" name="Nature">
        <title>The genome of Chenopodium quinoa.</title>
        <authorList>
            <person name="Jarvis D.E."/>
            <person name="Ho Y.S."/>
            <person name="Lightfoot D.J."/>
            <person name="Schmoeckel S.M."/>
            <person name="Li B."/>
            <person name="Borm T.J.A."/>
            <person name="Ohyanagi H."/>
            <person name="Mineta K."/>
            <person name="Michell C.T."/>
            <person name="Saber N."/>
            <person name="Kharbatia N.M."/>
            <person name="Rupper R.R."/>
            <person name="Sharp A.R."/>
            <person name="Dally N."/>
            <person name="Boughton B.A."/>
            <person name="Woo Y.H."/>
            <person name="Gao G."/>
            <person name="Schijlen E.G.W.M."/>
            <person name="Guo X."/>
            <person name="Momin A.A."/>
            <person name="Negrao S."/>
            <person name="Al-Babili S."/>
            <person name="Gehring C."/>
            <person name="Roessner U."/>
            <person name="Jung C."/>
            <person name="Murphy K."/>
            <person name="Arold S.T."/>
            <person name="Gojobori T."/>
            <person name="van der Linden C.G."/>
            <person name="van Loo E.N."/>
            <person name="Jellen E.N."/>
            <person name="Maughan P.J."/>
            <person name="Tester M."/>
        </authorList>
    </citation>
    <scope>NUCLEOTIDE SEQUENCE [LARGE SCALE GENOMIC DNA]</scope>
    <source>
        <strain evidence="11">cv. PI 614886</strain>
    </source>
</reference>
<keyword evidence="12" id="KW-1185">Reference proteome</keyword>
<evidence type="ECO:0000313" key="12">
    <source>
        <dbReference type="Proteomes" id="UP000596660"/>
    </source>
</evidence>
<dbReference type="GO" id="GO:0006508">
    <property type="term" value="P:proteolysis"/>
    <property type="evidence" value="ECO:0007669"/>
    <property type="project" value="UniProtKB-KW"/>
</dbReference>
<evidence type="ECO:0000256" key="1">
    <source>
        <dbReference type="ARBA" id="ARBA00011073"/>
    </source>
</evidence>
<dbReference type="OMA" id="GECETGQ"/>
<evidence type="ECO:0000256" key="4">
    <source>
        <dbReference type="ARBA" id="ARBA00022801"/>
    </source>
</evidence>
<proteinExistence type="inferred from homology"/>
<dbReference type="InterPro" id="IPR015500">
    <property type="entry name" value="Peptidase_S8_subtilisin-rel"/>
</dbReference>
<accession>A0A803LIX2</accession>